<dbReference type="GO" id="GO:0006307">
    <property type="term" value="P:DNA alkylation repair"/>
    <property type="evidence" value="ECO:0007669"/>
    <property type="project" value="TreeGrafter"/>
</dbReference>
<keyword evidence="2" id="KW-0234">DNA repair</keyword>
<dbReference type="Proteomes" id="UP000544090">
    <property type="component" value="Unassembled WGS sequence"/>
</dbReference>
<dbReference type="Gene3D" id="1.10.340.30">
    <property type="entry name" value="Hypothetical protein, domain 2"/>
    <property type="match status" value="1"/>
</dbReference>
<organism evidence="3 4">
    <name type="scientific">Arthrobacter mobilis</name>
    <dbReference type="NCBI Taxonomy" id="2724944"/>
    <lineage>
        <taxon>Bacteria</taxon>
        <taxon>Bacillati</taxon>
        <taxon>Actinomycetota</taxon>
        <taxon>Actinomycetes</taxon>
        <taxon>Micrococcales</taxon>
        <taxon>Micrococcaceae</taxon>
        <taxon>Arthrobacter</taxon>
    </lineage>
</organism>
<dbReference type="PANTHER" id="PTHR43003:SF6">
    <property type="entry name" value="DNA GLYCOSYLASE"/>
    <property type="match status" value="1"/>
</dbReference>
<keyword evidence="1" id="KW-0227">DNA damage</keyword>
<dbReference type="InterPro" id="IPR051912">
    <property type="entry name" value="Alkylbase_DNA_Glycosylase/TA"/>
</dbReference>
<dbReference type="AlphaFoldDB" id="A0A7X6HBJ1"/>
<gene>
    <name evidence="3" type="ORF">HGG74_02900</name>
</gene>
<evidence type="ECO:0000313" key="4">
    <source>
        <dbReference type="Proteomes" id="UP000544090"/>
    </source>
</evidence>
<dbReference type="GO" id="GO:0005737">
    <property type="term" value="C:cytoplasm"/>
    <property type="evidence" value="ECO:0007669"/>
    <property type="project" value="TreeGrafter"/>
</dbReference>
<dbReference type="PANTHER" id="PTHR43003">
    <property type="entry name" value="DNA-3-METHYLADENINE GLYCOSYLASE"/>
    <property type="match status" value="1"/>
</dbReference>
<sequence length="303" mass="32206">MPAGYDLAGTLGILPRGRQDPTCRIGSGGVWLAFATPAGPVTLHLAARADAAATAVTAGCWGPGVEAALAGLPALLGAGDDWSGFDDPDFQATLPRLVTEPRRRHRGLRLPSTGRVFDALVPAVLEQRVTTIEARHSWRYLVARHGSPAPGPAPAGLMLAPSPAQWRRIPSWEWHRAGVDPKRSATILRACAVAAGLDRLAALPPGPDLAAKLCSVPGIGPWTAAEIAQRTHGDPDSVSVGDFHLAAFVGYALTGRRTDDAGMLRLLQPWRGHRQRVVRMLGLSGVRKPAFGPRLSPQDHRFH</sequence>
<keyword evidence="4" id="KW-1185">Reference proteome</keyword>
<dbReference type="GO" id="GO:0006285">
    <property type="term" value="P:base-excision repair, AP site formation"/>
    <property type="evidence" value="ECO:0007669"/>
    <property type="project" value="TreeGrafter"/>
</dbReference>
<dbReference type="GO" id="GO:0043916">
    <property type="term" value="F:DNA-7-methylguanine glycosylase activity"/>
    <property type="evidence" value="ECO:0007669"/>
    <property type="project" value="TreeGrafter"/>
</dbReference>
<evidence type="ECO:0000256" key="1">
    <source>
        <dbReference type="ARBA" id="ARBA00022763"/>
    </source>
</evidence>
<dbReference type="SUPFAM" id="SSF48150">
    <property type="entry name" value="DNA-glycosylase"/>
    <property type="match status" value="1"/>
</dbReference>
<evidence type="ECO:0000313" key="3">
    <source>
        <dbReference type="EMBL" id="NKX53505.1"/>
    </source>
</evidence>
<dbReference type="GO" id="GO:0032993">
    <property type="term" value="C:protein-DNA complex"/>
    <property type="evidence" value="ECO:0007669"/>
    <property type="project" value="TreeGrafter"/>
</dbReference>
<proteinExistence type="predicted"/>
<name>A0A7X6HBJ1_9MICC</name>
<comment type="caution">
    <text evidence="3">The sequence shown here is derived from an EMBL/GenBank/DDBJ whole genome shotgun (WGS) entry which is preliminary data.</text>
</comment>
<dbReference type="EMBL" id="JAAZSQ010000002">
    <property type="protein sequence ID" value="NKX53505.1"/>
    <property type="molecule type" value="Genomic_DNA"/>
</dbReference>
<dbReference type="GO" id="GO:0032131">
    <property type="term" value="F:alkylated DNA binding"/>
    <property type="evidence" value="ECO:0007669"/>
    <property type="project" value="TreeGrafter"/>
</dbReference>
<reference evidence="3 4" key="1">
    <citation type="submission" date="2020-04" db="EMBL/GenBank/DDBJ databases">
        <title>Arthrobacter sp. nov.</title>
        <authorList>
            <person name="Liu S."/>
        </authorList>
    </citation>
    <scope>NUCLEOTIDE SEQUENCE [LARGE SCALE GENOMIC DNA]</scope>
    <source>
        <strain evidence="3 4">E918</strain>
    </source>
</reference>
<accession>A0A7X6HBJ1</accession>
<dbReference type="InterPro" id="IPR011257">
    <property type="entry name" value="DNA_glycosylase"/>
</dbReference>
<evidence type="ECO:0000256" key="2">
    <source>
        <dbReference type="ARBA" id="ARBA00023204"/>
    </source>
</evidence>
<protein>
    <submittedName>
        <fullName evidence="3">3-methyladenine DNA glycosylase</fullName>
    </submittedName>
</protein>
<dbReference type="GO" id="GO:0008725">
    <property type="term" value="F:DNA-3-methyladenine glycosylase activity"/>
    <property type="evidence" value="ECO:0007669"/>
    <property type="project" value="TreeGrafter"/>
</dbReference>